<keyword evidence="1" id="KW-0489">Methyltransferase</keyword>
<dbReference type="GO" id="GO:0008276">
    <property type="term" value="F:protein methyltransferase activity"/>
    <property type="evidence" value="ECO:0007669"/>
    <property type="project" value="TreeGrafter"/>
</dbReference>
<dbReference type="AlphaFoldDB" id="A0A381QAW3"/>
<dbReference type="Pfam" id="PF06325">
    <property type="entry name" value="PrmA"/>
    <property type="match status" value="1"/>
</dbReference>
<sequence length="274" mass="30005">VTDNEASVLVDTLVQMCGRGVLERDGWLYTYFEEPDDLSGFIELLRSRINSAIGNEEIHLVTRWQANEDWSEKWKRGLGPKRITDTIVVCPSWVQFQPEPDDIVIVIDPGMAFGTAEHGTTRGSLRLLASALQVDDRILDVGSGSGILAIVAAALGASEAIAIEGDSPSFEALQKNAERNAVSSRIKCIEEWADADSLQVMGPVDGIVANIETGVLCSFLPAFRNALIEDGWLVMSGILSMEWPRFLENTRAEGFSCAKVDRDGEWTSGLFKNV</sequence>
<dbReference type="SUPFAM" id="SSF53335">
    <property type="entry name" value="S-adenosyl-L-methionine-dependent methyltransferases"/>
    <property type="match status" value="1"/>
</dbReference>
<name>A0A381QAW3_9ZZZZ</name>
<accession>A0A381QAW3</accession>
<reference evidence="3" key="1">
    <citation type="submission" date="2018-05" db="EMBL/GenBank/DDBJ databases">
        <authorList>
            <person name="Lanie J.A."/>
            <person name="Ng W.-L."/>
            <person name="Kazmierczak K.M."/>
            <person name="Andrzejewski T.M."/>
            <person name="Davidsen T.M."/>
            <person name="Wayne K.J."/>
            <person name="Tettelin H."/>
            <person name="Glass J.I."/>
            <person name="Rusch D."/>
            <person name="Podicherti R."/>
            <person name="Tsui H.-C.T."/>
            <person name="Winkler M.E."/>
        </authorList>
    </citation>
    <scope>NUCLEOTIDE SEQUENCE</scope>
</reference>
<dbReference type="InterPro" id="IPR029063">
    <property type="entry name" value="SAM-dependent_MTases_sf"/>
</dbReference>
<evidence type="ECO:0000313" key="3">
    <source>
        <dbReference type="EMBL" id="SUZ76456.1"/>
    </source>
</evidence>
<dbReference type="GO" id="GO:0032259">
    <property type="term" value="P:methylation"/>
    <property type="evidence" value="ECO:0007669"/>
    <property type="project" value="UniProtKB-KW"/>
</dbReference>
<evidence type="ECO:0000256" key="2">
    <source>
        <dbReference type="ARBA" id="ARBA00022679"/>
    </source>
</evidence>
<evidence type="ECO:0000256" key="1">
    <source>
        <dbReference type="ARBA" id="ARBA00022603"/>
    </source>
</evidence>
<dbReference type="PANTHER" id="PTHR43648">
    <property type="entry name" value="ELECTRON TRANSFER FLAVOPROTEIN BETA SUBUNIT LYSINE METHYLTRANSFERASE"/>
    <property type="match status" value="1"/>
</dbReference>
<dbReference type="PANTHER" id="PTHR43648:SF1">
    <property type="entry name" value="ELECTRON TRANSFER FLAVOPROTEIN BETA SUBUNIT LYSINE METHYLTRANSFERASE"/>
    <property type="match status" value="1"/>
</dbReference>
<dbReference type="CDD" id="cd02440">
    <property type="entry name" value="AdoMet_MTases"/>
    <property type="match status" value="1"/>
</dbReference>
<feature type="non-terminal residue" evidence="3">
    <location>
        <position position="1"/>
    </location>
</feature>
<dbReference type="Gene3D" id="3.40.50.150">
    <property type="entry name" value="Vaccinia Virus protein VP39"/>
    <property type="match status" value="1"/>
</dbReference>
<dbReference type="EMBL" id="UINC01001279">
    <property type="protein sequence ID" value="SUZ76456.1"/>
    <property type="molecule type" value="Genomic_DNA"/>
</dbReference>
<proteinExistence type="predicted"/>
<organism evidence="3">
    <name type="scientific">marine metagenome</name>
    <dbReference type="NCBI Taxonomy" id="408172"/>
    <lineage>
        <taxon>unclassified sequences</taxon>
        <taxon>metagenomes</taxon>
        <taxon>ecological metagenomes</taxon>
    </lineage>
</organism>
<dbReference type="InterPro" id="IPR050078">
    <property type="entry name" value="Ribosomal_L11_MeTrfase_PrmA"/>
</dbReference>
<protein>
    <recommendedName>
        <fullName evidence="4">Ribosomal protein L11 methyltransferase</fullName>
    </recommendedName>
</protein>
<evidence type="ECO:0008006" key="4">
    <source>
        <dbReference type="Google" id="ProtNLM"/>
    </source>
</evidence>
<gene>
    <name evidence="3" type="ORF">METZ01_LOCUS29310</name>
</gene>
<keyword evidence="2" id="KW-0808">Transferase</keyword>